<dbReference type="InterPro" id="IPR006689">
    <property type="entry name" value="Small_GTPase_ARF/SAR"/>
</dbReference>
<dbReference type="PANTHER" id="PTHR42708">
    <property type="entry name" value="ATP/GTP-BINDING PROTEIN-RELATED"/>
    <property type="match status" value="1"/>
</dbReference>
<name>A0A3B1CHP3_9ZZZZ</name>
<dbReference type="InterPro" id="IPR027304">
    <property type="entry name" value="Trigger_fact/SurA_dom_sf"/>
</dbReference>
<dbReference type="InterPro" id="IPR052705">
    <property type="entry name" value="Gliding_Motility_GTPase"/>
</dbReference>
<dbReference type="EMBL" id="UOGE01000034">
    <property type="protein sequence ID" value="VAX18285.1"/>
    <property type="molecule type" value="Genomic_DNA"/>
</dbReference>
<keyword evidence="2" id="KW-0342">GTP-binding</keyword>
<keyword evidence="3" id="KW-0175">Coiled coil</keyword>
<dbReference type="GO" id="GO:0005525">
    <property type="term" value="F:GTP binding"/>
    <property type="evidence" value="ECO:0007669"/>
    <property type="project" value="UniProtKB-KW"/>
</dbReference>
<reference evidence="4" key="1">
    <citation type="submission" date="2018-06" db="EMBL/GenBank/DDBJ databases">
        <authorList>
            <person name="Zhirakovskaya E."/>
        </authorList>
    </citation>
    <scope>NUCLEOTIDE SEQUENCE</scope>
</reference>
<dbReference type="SUPFAM" id="SSF109998">
    <property type="entry name" value="Triger factor/SurA peptide-binding domain-like"/>
    <property type="match status" value="1"/>
</dbReference>
<sequence length="408" mass="45968">MQINYAKKEVSCKLVYYGPGMSGKTTNLEVVHQRVPDRNKGEMTSIATEGDRTLFFDFLPLDLGKVRGLTTKFQLYTVPGQVYYSSTRKLVLQGADGIIFVADSQADKIEENIAALKDLENNLADYGIKLTEIPLVIQWNKRDLPNALPVEELEKKVNHIGAASSEAVAAIGDGVLSTLKLAASMILGRLNSKEPPAGARKAVQKANEKEPERKDDVFVARVNADKISRSYFNQYCQARHRLTISPANLEDFKKFNVEEKKKLLKSLINHVLLLQDAKRRNISASKEETDSQIKEIAKRFGPHKNIDAFLSNRKLSMDNLRNEAIKNVIIGKIVKEVIPRLGERMKVTHEDVTRFYNANASGLGGKSLDDVKNQIAAKLKQRKKRVLLSEFYSELRKRAQIEIFEENI</sequence>
<organism evidence="4">
    <name type="scientific">hydrothermal vent metagenome</name>
    <dbReference type="NCBI Taxonomy" id="652676"/>
    <lineage>
        <taxon>unclassified sequences</taxon>
        <taxon>metagenomes</taxon>
        <taxon>ecological metagenomes</taxon>
    </lineage>
</organism>
<evidence type="ECO:0000256" key="2">
    <source>
        <dbReference type="ARBA" id="ARBA00023134"/>
    </source>
</evidence>
<keyword evidence="1" id="KW-0547">Nucleotide-binding</keyword>
<proteinExistence type="predicted"/>
<dbReference type="AlphaFoldDB" id="A0A3B1CHP3"/>
<dbReference type="Pfam" id="PF00025">
    <property type="entry name" value="Arf"/>
    <property type="match status" value="1"/>
</dbReference>
<feature type="coiled-coil region" evidence="3">
    <location>
        <begin position="102"/>
        <end position="129"/>
    </location>
</feature>
<dbReference type="Gene3D" id="1.10.4030.10">
    <property type="entry name" value="Porin chaperone SurA, peptide-binding domain"/>
    <property type="match status" value="1"/>
</dbReference>
<accession>A0A3B1CHP3</accession>
<dbReference type="Gene3D" id="3.40.50.300">
    <property type="entry name" value="P-loop containing nucleotide triphosphate hydrolases"/>
    <property type="match status" value="1"/>
</dbReference>
<dbReference type="Pfam" id="PF13624">
    <property type="entry name" value="SurA_N_3"/>
    <property type="match status" value="1"/>
</dbReference>
<dbReference type="SUPFAM" id="SSF52540">
    <property type="entry name" value="P-loop containing nucleoside triphosphate hydrolases"/>
    <property type="match status" value="1"/>
</dbReference>
<dbReference type="GO" id="GO:0003924">
    <property type="term" value="F:GTPase activity"/>
    <property type="evidence" value="ECO:0007669"/>
    <property type="project" value="InterPro"/>
</dbReference>
<evidence type="ECO:0000313" key="4">
    <source>
        <dbReference type="EMBL" id="VAX18285.1"/>
    </source>
</evidence>
<dbReference type="InterPro" id="IPR027417">
    <property type="entry name" value="P-loop_NTPase"/>
</dbReference>
<dbReference type="PANTHER" id="PTHR42708:SF1">
    <property type="entry name" value="GLIDING MOTILITY PROTEIN MGLA"/>
    <property type="match status" value="1"/>
</dbReference>
<protein>
    <submittedName>
        <fullName evidence="4">Gliding motility protein MglA</fullName>
    </submittedName>
</protein>
<evidence type="ECO:0000256" key="1">
    <source>
        <dbReference type="ARBA" id="ARBA00022741"/>
    </source>
</evidence>
<gene>
    <name evidence="4" type="ORF">MNBD_NITROSPINAE02-1054</name>
</gene>
<evidence type="ECO:0000256" key="3">
    <source>
        <dbReference type="SAM" id="Coils"/>
    </source>
</evidence>